<evidence type="ECO:0000256" key="3">
    <source>
        <dbReference type="ARBA" id="ARBA00022691"/>
    </source>
</evidence>
<keyword evidence="1" id="KW-0489">Methyltransferase</keyword>
<keyword evidence="2" id="KW-0808">Transferase</keyword>
<dbReference type="CDD" id="cd02440">
    <property type="entry name" value="AdoMet_MTases"/>
    <property type="match status" value="1"/>
</dbReference>
<evidence type="ECO:0000313" key="4">
    <source>
        <dbReference type="EMBL" id="GAA0600034.1"/>
    </source>
</evidence>
<dbReference type="EMBL" id="BAAAFZ010000072">
    <property type="protein sequence ID" value="GAA0600034.1"/>
    <property type="molecule type" value="Genomic_DNA"/>
</dbReference>
<evidence type="ECO:0008006" key="6">
    <source>
        <dbReference type="Google" id="ProtNLM"/>
    </source>
</evidence>
<evidence type="ECO:0000256" key="1">
    <source>
        <dbReference type="ARBA" id="ARBA00022603"/>
    </source>
</evidence>
<proteinExistence type="predicted"/>
<dbReference type="InterPro" id="IPR029063">
    <property type="entry name" value="SAM-dependent_MTases_sf"/>
</dbReference>
<dbReference type="Proteomes" id="UP001501588">
    <property type="component" value="Unassembled WGS sequence"/>
</dbReference>
<keyword evidence="3" id="KW-0949">S-adenosyl-L-methionine</keyword>
<organism evidence="4 5">
    <name type="scientific">Craurococcus roseus</name>
    <dbReference type="NCBI Taxonomy" id="77585"/>
    <lineage>
        <taxon>Bacteria</taxon>
        <taxon>Pseudomonadati</taxon>
        <taxon>Pseudomonadota</taxon>
        <taxon>Alphaproteobacteria</taxon>
        <taxon>Acetobacterales</taxon>
        <taxon>Acetobacteraceae</taxon>
        <taxon>Craurococcus</taxon>
    </lineage>
</organism>
<evidence type="ECO:0000256" key="2">
    <source>
        <dbReference type="ARBA" id="ARBA00022679"/>
    </source>
</evidence>
<dbReference type="SUPFAM" id="SSF53335">
    <property type="entry name" value="S-adenosyl-L-methionine-dependent methyltransferases"/>
    <property type="match status" value="1"/>
</dbReference>
<reference evidence="4 5" key="1">
    <citation type="journal article" date="2019" name="Int. J. Syst. Evol. Microbiol.">
        <title>The Global Catalogue of Microorganisms (GCM) 10K type strain sequencing project: providing services to taxonomists for standard genome sequencing and annotation.</title>
        <authorList>
            <consortium name="The Broad Institute Genomics Platform"/>
            <consortium name="The Broad Institute Genome Sequencing Center for Infectious Disease"/>
            <person name="Wu L."/>
            <person name="Ma J."/>
        </authorList>
    </citation>
    <scope>NUCLEOTIDE SEQUENCE [LARGE SCALE GENOMIC DNA]</scope>
    <source>
        <strain evidence="4 5">JCM 9933</strain>
    </source>
</reference>
<sequence length="301" mass="32113">MERVSAKLLHDLWRLGARVEPEPLRRDGGSIGLYRSPCGLMFFHPAAAGSPAFYQAFYERFRGYEMLGRQAATRGDFRAGAALARPGDRVLDVGCGEGAFAALLPAGARYTGLEPHGAPRASPHVLAETAETHAARRPGAYDLACAFQVLEHAADPLGLASAMVGCLAPGGLLVLAMPVWPSPHTEIPNNLVNLPPHHLTWWNEGACRALAARLGLEVARVEALPAYPSQAVVHWTRLLCAPRARPGRRVRAGWRFHAAIGLAYGAAKLLAPVLGLPPGARPLDIVLVARKPARTLIATGT</sequence>
<dbReference type="PANTHER" id="PTHR43464:SF19">
    <property type="entry name" value="UBIQUINONE BIOSYNTHESIS O-METHYLTRANSFERASE, MITOCHONDRIAL"/>
    <property type="match status" value="1"/>
</dbReference>
<dbReference type="PANTHER" id="PTHR43464">
    <property type="entry name" value="METHYLTRANSFERASE"/>
    <property type="match status" value="1"/>
</dbReference>
<keyword evidence="5" id="KW-1185">Reference proteome</keyword>
<comment type="caution">
    <text evidence="4">The sequence shown here is derived from an EMBL/GenBank/DDBJ whole genome shotgun (WGS) entry which is preliminary data.</text>
</comment>
<evidence type="ECO:0000313" key="5">
    <source>
        <dbReference type="Proteomes" id="UP001501588"/>
    </source>
</evidence>
<dbReference type="Gene3D" id="3.40.50.150">
    <property type="entry name" value="Vaccinia Virus protein VP39"/>
    <property type="match status" value="1"/>
</dbReference>
<protein>
    <recommendedName>
        <fullName evidence="6">Class I SAM-dependent methyltransferase</fullName>
    </recommendedName>
</protein>
<dbReference type="Pfam" id="PF13489">
    <property type="entry name" value="Methyltransf_23"/>
    <property type="match status" value="1"/>
</dbReference>
<name>A0ABN1FXR5_9PROT</name>
<accession>A0ABN1FXR5</accession>
<gene>
    <name evidence="4" type="ORF">GCM10009416_42560</name>
</gene>